<evidence type="ECO:0000313" key="1">
    <source>
        <dbReference type="EMBL" id="MBK2303268.1"/>
    </source>
</evidence>
<dbReference type="SUPFAM" id="SSF47413">
    <property type="entry name" value="lambda repressor-like DNA-binding domains"/>
    <property type="match status" value="1"/>
</dbReference>
<protein>
    <submittedName>
        <fullName evidence="1">Helix-turn-helix domain-containing protein</fullName>
    </submittedName>
</protein>
<dbReference type="EMBL" id="JACTSG010000007">
    <property type="protein sequence ID" value="MBK2303268.1"/>
    <property type="molecule type" value="Genomic_DNA"/>
</dbReference>
<keyword evidence="2" id="KW-1185">Reference proteome</keyword>
<accession>A0ABS1GEJ7</accession>
<dbReference type="RefSeq" id="WP_200167675.1">
    <property type="nucleotide sequence ID" value="NZ_JACTSG010000007.1"/>
</dbReference>
<organism evidence="1 2">
    <name type="scientific">Francisella philomiragia</name>
    <dbReference type="NCBI Taxonomy" id="28110"/>
    <lineage>
        <taxon>Bacteria</taxon>
        <taxon>Pseudomonadati</taxon>
        <taxon>Pseudomonadota</taxon>
        <taxon>Gammaproteobacteria</taxon>
        <taxon>Thiotrichales</taxon>
        <taxon>Francisellaceae</taxon>
        <taxon>Francisella</taxon>
    </lineage>
</organism>
<dbReference type="InterPro" id="IPR010982">
    <property type="entry name" value="Lambda_DNA-bd_dom_sf"/>
</dbReference>
<gene>
    <name evidence="1" type="ORF">IBE52_10110</name>
</gene>
<dbReference type="Proteomes" id="UP000760407">
    <property type="component" value="Unassembled WGS sequence"/>
</dbReference>
<evidence type="ECO:0000313" key="2">
    <source>
        <dbReference type="Proteomes" id="UP000760407"/>
    </source>
</evidence>
<reference evidence="1 2" key="1">
    <citation type="submission" date="2020-08" db="EMBL/GenBank/DDBJ databases">
        <title>Comparative genomics of Francisella species.</title>
        <authorList>
            <person name="Sahl J."/>
            <person name="Sjodin A."/>
            <person name="Wagner D."/>
            <person name="Forsman M."/>
        </authorList>
    </citation>
    <scope>NUCLEOTIDE SEQUENCE [LARGE SCALE GENOMIC DNA]</scope>
    <source>
        <strain evidence="1 2">F1093</strain>
    </source>
</reference>
<dbReference type="Gene3D" id="1.10.260.40">
    <property type="entry name" value="lambda repressor-like DNA-binding domains"/>
    <property type="match status" value="1"/>
</dbReference>
<name>A0ABS1GEJ7_9GAMM</name>
<proteinExistence type="predicted"/>
<comment type="caution">
    <text evidence="1">The sequence shown here is derived from an EMBL/GenBank/DDBJ whole genome shotgun (WGS) entry which is preliminary data.</text>
</comment>
<sequence length="56" mass="6498">MKINQVIKHFKTKAELARVLKIEPSAVSHWVKKDEIPAKRQLQIQKITKHKLKAGL</sequence>
<dbReference type="Pfam" id="PF14549">
    <property type="entry name" value="P22_Cro"/>
    <property type="match status" value="1"/>
</dbReference>